<dbReference type="Proteomes" id="UP001527925">
    <property type="component" value="Unassembled WGS sequence"/>
</dbReference>
<evidence type="ECO:0000313" key="3">
    <source>
        <dbReference type="Proteomes" id="UP001527925"/>
    </source>
</evidence>
<sequence>MPLPRPSPPPSRYWLAGVTGALPAVLPPPAAADIVIVGAGISGASVALGVARRLAAKVATAAPTSVLLLDARDVAGGATGRNGGLMWPGLPDTWEALVAKYGVAVTKDLLRFDLDNCRAMEEAARDAPTDPALDPCMFKFAGGGINILNTQSEFDAWAKNIDDMRRGGCPDWGVSLWDSAELAKHLPNVANAVGAVHNTHAWRVRSGRLTLHLLRKAFALAHDSGALSMAFSPRTAVERVEPPSAGTSGPVRLLTSQGAIAAKTVVYCTNAYTPSLFPEVDITPIKNQVVVTDRIKRIPFDFAIKSHSGYNYVSPREDSRIVVGGMRYLVDTYEVGNDDDANLHPAVSAGLAEYVPTNLPELEPAESRELGGSQTVGVAEEWAGIMGFTSSQMPLVGQIPDRPGELICAGFSGHGIARACLCGKAVADMALGIDAAAVDDPVSLPAPFNPAGRFNKPAASETAAFSSRM</sequence>
<dbReference type="EMBL" id="JADGIZ020000003">
    <property type="protein sequence ID" value="KAL2919210.1"/>
    <property type="molecule type" value="Genomic_DNA"/>
</dbReference>
<evidence type="ECO:0000313" key="2">
    <source>
        <dbReference type="EMBL" id="KAL2919210.1"/>
    </source>
</evidence>
<dbReference type="InterPro" id="IPR006076">
    <property type="entry name" value="FAD-dep_OxRdtase"/>
</dbReference>
<feature type="domain" description="FAD dependent oxidoreductase" evidence="1">
    <location>
        <begin position="33"/>
        <end position="429"/>
    </location>
</feature>
<dbReference type="Pfam" id="PF01266">
    <property type="entry name" value="DAO"/>
    <property type="match status" value="1"/>
</dbReference>
<dbReference type="PANTHER" id="PTHR13847:SF260">
    <property type="entry name" value="FAD DEPENDENT OXIDOREDUCTASE DOMAIN-CONTAINING PROTEIN"/>
    <property type="match status" value="1"/>
</dbReference>
<dbReference type="Gene3D" id="3.50.50.60">
    <property type="entry name" value="FAD/NAD(P)-binding domain"/>
    <property type="match status" value="1"/>
</dbReference>
<dbReference type="Gene3D" id="3.30.9.10">
    <property type="entry name" value="D-Amino Acid Oxidase, subunit A, domain 2"/>
    <property type="match status" value="1"/>
</dbReference>
<accession>A0ABR4NI61</accession>
<proteinExistence type="predicted"/>
<reference evidence="2 3" key="1">
    <citation type="submission" date="2023-09" db="EMBL/GenBank/DDBJ databases">
        <title>Pangenome analysis of Batrachochytrium dendrobatidis and related Chytrids.</title>
        <authorList>
            <person name="Yacoub M.N."/>
            <person name="Stajich J.E."/>
            <person name="James T.Y."/>
        </authorList>
    </citation>
    <scope>NUCLEOTIDE SEQUENCE [LARGE SCALE GENOMIC DNA]</scope>
    <source>
        <strain evidence="2 3">JEL0888</strain>
    </source>
</reference>
<comment type="caution">
    <text evidence="2">The sequence shown here is derived from an EMBL/GenBank/DDBJ whole genome shotgun (WGS) entry which is preliminary data.</text>
</comment>
<keyword evidence="3" id="KW-1185">Reference proteome</keyword>
<evidence type="ECO:0000259" key="1">
    <source>
        <dbReference type="Pfam" id="PF01266"/>
    </source>
</evidence>
<dbReference type="PANTHER" id="PTHR13847">
    <property type="entry name" value="SARCOSINE DEHYDROGENASE-RELATED"/>
    <property type="match status" value="1"/>
</dbReference>
<protein>
    <recommendedName>
        <fullName evidence="1">FAD dependent oxidoreductase domain-containing protein</fullName>
    </recommendedName>
</protein>
<gene>
    <name evidence="2" type="ORF">HK105_200853</name>
</gene>
<dbReference type="SUPFAM" id="SSF51905">
    <property type="entry name" value="FAD/NAD(P)-binding domain"/>
    <property type="match status" value="1"/>
</dbReference>
<organism evidence="2 3">
    <name type="scientific">Polyrhizophydium stewartii</name>
    <dbReference type="NCBI Taxonomy" id="2732419"/>
    <lineage>
        <taxon>Eukaryota</taxon>
        <taxon>Fungi</taxon>
        <taxon>Fungi incertae sedis</taxon>
        <taxon>Chytridiomycota</taxon>
        <taxon>Chytridiomycota incertae sedis</taxon>
        <taxon>Chytridiomycetes</taxon>
        <taxon>Rhizophydiales</taxon>
        <taxon>Rhizophydiales incertae sedis</taxon>
        <taxon>Polyrhizophydium</taxon>
    </lineage>
</organism>
<dbReference type="InterPro" id="IPR036188">
    <property type="entry name" value="FAD/NAD-bd_sf"/>
</dbReference>
<name>A0ABR4NI61_9FUNG</name>